<dbReference type="EMBL" id="JAJEQE010000013">
    <property type="protein sequence ID" value="MCC2148739.1"/>
    <property type="molecule type" value="Genomic_DNA"/>
</dbReference>
<comment type="miscellaneous">
    <text evidence="17">Bacitracin is thought to be involved in the inhibition of peptidoglycan synthesis by sequestering undecaprenyl diphosphate, thereby reducing the pool of lipid carrier available.</text>
</comment>
<feature type="transmembrane region" description="Helical" evidence="17">
    <location>
        <begin position="225"/>
        <end position="246"/>
    </location>
</feature>
<evidence type="ECO:0000256" key="4">
    <source>
        <dbReference type="ARBA" id="ARBA00021581"/>
    </source>
</evidence>
<keyword evidence="19" id="KW-1185">Reference proteome</keyword>
<evidence type="ECO:0000256" key="5">
    <source>
        <dbReference type="ARBA" id="ARBA00022475"/>
    </source>
</evidence>
<name>A0ABS8EVD2_9FIRM</name>
<comment type="caution">
    <text evidence="18">The sequence shown here is derived from an EMBL/GenBank/DDBJ whole genome shotgun (WGS) entry which is preliminary data.</text>
</comment>
<dbReference type="Pfam" id="PF02673">
    <property type="entry name" value="BacA"/>
    <property type="match status" value="1"/>
</dbReference>
<keyword evidence="10 17" id="KW-1133">Transmembrane helix</keyword>
<comment type="catalytic activity">
    <reaction evidence="16 17">
        <text>di-trans,octa-cis-undecaprenyl diphosphate + H2O = di-trans,octa-cis-undecaprenyl phosphate + phosphate + H(+)</text>
        <dbReference type="Rhea" id="RHEA:28094"/>
        <dbReference type="ChEBI" id="CHEBI:15377"/>
        <dbReference type="ChEBI" id="CHEBI:15378"/>
        <dbReference type="ChEBI" id="CHEBI:43474"/>
        <dbReference type="ChEBI" id="CHEBI:58405"/>
        <dbReference type="ChEBI" id="CHEBI:60392"/>
        <dbReference type="EC" id="3.6.1.27"/>
    </reaction>
</comment>
<gene>
    <name evidence="17" type="primary">uppP</name>
    <name evidence="18" type="ORF">LKD42_05670</name>
</gene>
<keyword evidence="6 17" id="KW-0812">Transmembrane</keyword>
<sequence>MKMSEIIKAILFGIVEGITEWLPVSSTGHMIILDELIKLNVSKEFLEVFLVVIQLGAILAVVMLYWNQLFPFSFKKGEDTIRKDVFSMWFKVIAACIPAAVVGILFDDQINELFYNYQTVATALIVFGILFIVIENKNQTKKARITSIAQITYRDAMLVGLFQLIAAIFPGTSRSGATILGGILIGLSRTTAAEFTFFLAVPVMAGASLLKILKFGLAFSGAEMMILLVGMAVSFVVSVLVIKFLMNYIRKHDFKIFGWYRIVLGILVILFFTFR</sequence>
<feature type="transmembrane region" description="Helical" evidence="17">
    <location>
        <begin position="113"/>
        <end position="134"/>
    </location>
</feature>
<dbReference type="Proteomes" id="UP001299235">
    <property type="component" value="Unassembled WGS sequence"/>
</dbReference>
<feature type="transmembrane region" description="Helical" evidence="17">
    <location>
        <begin position="197"/>
        <end position="219"/>
    </location>
</feature>
<dbReference type="GO" id="GO:0050380">
    <property type="term" value="F:undecaprenyl-diphosphatase activity"/>
    <property type="evidence" value="ECO:0007669"/>
    <property type="project" value="UniProtKB-EC"/>
</dbReference>
<keyword evidence="8 17" id="KW-0133">Cell shape</keyword>
<evidence type="ECO:0000256" key="13">
    <source>
        <dbReference type="ARBA" id="ARBA00023316"/>
    </source>
</evidence>
<evidence type="ECO:0000256" key="3">
    <source>
        <dbReference type="ARBA" id="ARBA00012374"/>
    </source>
</evidence>
<evidence type="ECO:0000256" key="16">
    <source>
        <dbReference type="ARBA" id="ARBA00047594"/>
    </source>
</evidence>
<comment type="function">
    <text evidence="17">Catalyzes the dephosphorylation of undecaprenyl diphosphate (UPP). Confers resistance to bacitracin.</text>
</comment>
<evidence type="ECO:0000256" key="12">
    <source>
        <dbReference type="ARBA" id="ARBA00023251"/>
    </source>
</evidence>
<accession>A0ABS8EVD2</accession>
<evidence type="ECO:0000256" key="7">
    <source>
        <dbReference type="ARBA" id="ARBA00022801"/>
    </source>
</evidence>
<evidence type="ECO:0000256" key="6">
    <source>
        <dbReference type="ARBA" id="ARBA00022692"/>
    </source>
</evidence>
<keyword evidence="7 17" id="KW-0378">Hydrolase</keyword>
<organism evidence="18 19">
    <name type="scientific">Hominisplanchenecus faecis</name>
    <dbReference type="NCBI Taxonomy" id="2885351"/>
    <lineage>
        <taxon>Bacteria</taxon>
        <taxon>Bacillati</taxon>
        <taxon>Bacillota</taxon>
        <taxon>Clostridia</taxon>
        <taxon>Lachnospirales</taxon>
        <taxon>Lachnospiraceae</taxon>
        <taxon>Hominisplanchenecus</taxon>
    </lineage>
</organism>
<protein>
    <recommendedName>
        <fullName evidence="4 17">Undecaprenyl-diphosphatase</fullName>
        <ecNumber evidence="3 17">3.6.1.27</ecNumber>
    </recommendedName>
    <alternativeName>
        <fullName evidence="15 17">Bacitracin resistance protein</fullName>
    </alternativeName>
    <alternativeName>
        <fullName evidence="14 17">Undecaprenyl pyrophosphate phosphatase</fullName>
    </alternativeName>
</protein>
<comment type="similarity">
    <text evidence="2 17">Belongs to the UppP family.</text>
</comment>
<keyword evidence="12 17" id="KW-0046">Antibiotic resistance</keyword>
<evidence type="ECO:0000256" key="14">
    <source>
        <dbReference type="ARBA" id="ARBA00032707"/>
    </source>
</evidence>
<evidence type="ECO:0000256" key="8">
    <source>
        <dbReference type="ARBA" id="ARBA00022960"/>
    </source>
</evidence>
<dbReference type="PANTHER" id="PTHR30622">
    <property type="entry name" value="UNDECAPRENYL-DIPHOSPHATASE"/>
    <property type="match status" value="1"/>
</dbReference>
<feature type="transmembrane region" description="Helical" evidence="17">
    <location>
        <begin position="86"/>
        <end position="106"/>
    </location>
</feature>
<keyword evidence="11 17" id="KW-0472">Membrane</keyword>
<evidence type="ECO:0000256" key="15">
    <source>
        <dbReference type="ARBA" id="ARBA00032932"/>
    </source>
</evidence>
<feature type="transmembrane region" description="Helical" evidence="17">
    <location>
        <begin position="258"/>
        <end position="274"/>
    </location>
</feature>
<evidence type="ECO:0000256" key="11">
    <source>
        <dbReference type="ARBA" id="ARBA00023136"/>
    </source>
</evidence>
<comment type="subcellular location">
    <subcellularLocation>
        <location evidence="1 17">Cell membrane</location>
        <topology evidence="1 17">Multi-pass membrane protein</topology>
    </subcellularLocation>
</comment>
<evidence type="ECO:0000313" key="18">
    <source>
        <dbReference type="EMBL" id="MCC2148739.1"/>
    </source>
</evidence>
<evidence type="ECO:0000256" key="9">
    <source>
        <dbReference type="ARBA" id="ARBA00022984"/>
    </source>
</evidence>
<evidence type="ECO:0000256" key="2">
    <source>
        <dbReference type="ARBA" id="ARBA00010621"/>
    </source>
</evidence>
<feature type="transmembrane region" description="Helical" evidence="17">
    <location>
        <begin position="161"/>
        <end position="185"/>
    </location>
</feature>
<evidence type="ECO:0000313" key="19">
    <source>
        <dbReference type="Proteomes" id="UP001299235"/>
    </source>
</evidence>
<dbReference type="NCBIfam" id="NF001389">
    <property type="entry name" value="PRK00281.1-2"/>
    <property type="match status" value="1"/>
</dbReference>
<feature type="transmembrane region" description="Helical" evidence="17">
    <location>
        <begin position="45"/>
        <end position="66"/>
    </location>
</feature>
<evidence type="ECO:0000256" key="17">
    <source>
        <dbReference type="HAMAP-Rule" id="MF_01006"/>
    </source>
</evidence>
<keyword evidence="13 17" id="KW-0961">Cell wall biogenesis/degradation</keyword>
<dbReference type="NCBIfam" id="NF001390">
    <property type="entry name" value="PRK00281.1-4"/>
    <property type="match status" value="1"/>
</dbReference>
<dbReference type="NCBIfam" id="NF001391">
    <property type="entry name" value="PRK00281.1-5"/>
    <property type="match status" value="1"/>
</dbReference>
<dbReference type="InterPro" id="IPR003824">
    <property type="entry name" value="UppP"/>
</dbReference>
<evidence type="ECO:0000256" key="10">
    <source>
        <dbReference type="ARBA" id="ARBA00022989"/>
    </source>
</evidence>
<dbReference type="PANTHER" id="PTHR30622:SF3">
    <property type="entry name" value="UNDECAPRENYL-DIPHOSPHATASE"/>
    <property type="match status" value="1"/>
</dbReference>
<dbReference type="EC" id="3.6.1.27" evidence="3 17"/>
<evidence type="ECO:0000256" key="1">
    <source>
        <dbReference type="ARBA" id="ARBA00004651"/>
    </source>
</evidence>
<reference evidence="18 19" key="1">
    <citation type="submission" date="2021-10" db="EMBL/GenBank/DDBJ databases">
        <title>Anaerobic single-cell dispensing facilitates the cultivation of human gut bacteria.</title>
        <authorList>
            <person name="Afrizal A."/>
        </authorList>
    </citation>
    <scope>NUCLEOTIDE SEQUENCE [LARGE SCALE GENOMIC DNA]</scope>
    <source>
        <strain evidence="18 19">CLA-AA-H246</strain>
    </source>
</reference>
<dbReference type="HAMAP" id="MF_01006">
    <property type="entry name" value="Undec_diphosphatase"/>
    <property type="match status" value="1"/>
</dbReference>
<proteinExistence type="inferred from homology"/>
<keyword evidence="5 17" id="KW-1003">Cell membrane</keyword>
<dbReference type="NCBIfam" id="TIGR00753">
    <property type="entry name" value="undec_PP_bacA"/>
    <property type="match status" value="1"/>
</dbReference>
<keyword evidence="9 17" id="KW-0573">Peptidoglycan synthesis</keyword>